<evidence type="ECO:0000313" key="2">
    <source>
        <dbReference type="RefSeq" id="XP_015043399.1"/>
    </source>
</evidence>
<dbReference type="InParanoid" id="A0A0R3P8U9"/>
<sequence>MCQAEQFFQAKHFCRYLSLRSGGLIIALFSDLLAIVSLAGFFRLFFDRTSENMIRETSAVFWGVLHFVAANCLSVSLIMTSPTPVLVYIVIEGCFLAFTIVYVLQSAVMAIHSNANMCIGNCIVYWIFVGITWVLLPYFLYITISIYFAKKQRLRDTVDQVE</sequence>
<protein>
    <submittedName>
        <fullName evidence="2">Uncharacterized protein isoform X1</fullName>
    </submittedName>
</protein>
<keyword evidence="1" id="KW-1185">Reference proteome</keyword>
<dbReference type="RefSeq" id="XP_015043399.1">
    <property type="nucleotide sequence ID" value="XM_015187913.2"/>
</dbReference>
<accession>A0A6I8VKP6</accession>
<gene>
    <name evidence="2" type="primary">LOC26532482</name>
</gene>
<proteinExistence type="predicted"/>
<organism evidence="1 2">
    <name type="scientific">Drosophila pseudoobscura pseudoobscura</name>
    <name type="common">Fruit fly</name>
    <dbReference type="NCBI Taxonomy" id="46245"/>
    <lineage>
        <taxon>Eukaryota</taxon>
        <taxon>Metazoa</taxon>
        <taxon>Ecdysozoa</taxon>
        <taxon>Arthropoda</taxon>
        <taxon>Hexapoda</taxon>
        <taxon>Insecta</taxon>
        <taxon>Pterygota</taxon>
        <taxon>Neoptera</taxon>
        <taxon>Endopterygota</taxon>
        <taxon>Diptera</taxon>
        <taxon>Brachycera</taxon>
        <taxon>Muscomorpha</taxon>
        <taxon>Ephydroidea</taxon>
        <taxon>Drosophilidae</taxon>
        <taxon>Drosophila</taxon>
        <taxon>Sophophora</taxon>
    </lineage>
</organism>
<name>A0A0R3P8U9_DROPS</name>
<accession>A0A0R3P8U9</accession>
<dbReference type="AlphaFoldDB" id="A0A0R3P8U9"/>
<evidence type="ECO:0000313" key="1">
    <source>
        <dbReference type="Proteomes" id="UP000001819"/>
    </source>
</evidence>
<dbReference type="Bgee" id="FBgn0271469">
    <property type="expression patterns" value="Expressed in male reproductive system and 1 other cell type or tissue"/>
</dbReference>
<dbReference type="Proteomes" id="UP000001819">
    <property type="component" value="Chromosome X"/>
</dbReference>
<dbReference type="GeneID" id="26532482"/>
<dbReference type="KEGG" id="dpo:26532482"/>
<reference evidence="2" key="1">
    <citation type="submission" date="2025-08" db="UniProtKB">
        <authorList>
            <consortium name="RefSeq"/>
        </authorList>
    </citation>
    <scope>IDENTIFICATION</scope>
    <source>
        <strain evidence="2">MV-25-SWS-2005</strain>
        <tissue evidence="2">Whole body</tissue>
    </source>
</reference>